<evidence type="ECO:0000313" key="2">
    <source>
        <dbReference type="EMBL" id="MER2249690.1"/>
    </source>
</evidence>
<organism evidence="2 3">
    <name type="scientific">Methylorubrum podarium</name>
    <dbReference type="NCBI Taxonomy" id="200476"/>
    <lineage>
        <taxon>Bacteria</taxon>
        <taxon>Pseudomonadati</taxon>
        <taxon>Pseudomonadota</taxon>
        <taxon>Alphaproteobacteria</taxon>
        <taxon>Hyphomicrobiales</taxon>
        <taxon>Methylobacteriaceae</taxon>
        <taxon>Methylorubrum</taxon>
    </lineage>
</organism>
<feature type="transmembrane region" description="Helical" evidence="1">
    <location>
        <begin position="61"/>
        <end position="80"/>
    </location>
</feature>
<keyword evidence="1" id="KW-0472">Membrane</keyword>
<keyword evidence="3" id="KW-1185">Reference proteome</keyword>
<sequence length="129" mass="13676">MSGIVSGWPQALLRLESLSVLIAASAAYAWQGGSWWLFAALFFVPDLSMLGYLGGRKAGAMLYNLAHWYVLPLACVAWGASGKAPSVLATGLVWAAHIGFDRALGYGLKYGKGFGFTHLGAMGKAHRDA</sequence>
<accession>A0ABV1QJX9</accession>
<evidence type="ECO:0000256" key="1">
    <source>
        <dbReference type="SAM" id="Phobius"/>
    </source>
</evidence>
<dbReference type="Proteomes" id="UP001480955">
    <property type="component" value="Unassembled WGS sequence"/>
</dbReference>
<evidence type="ECO:0000313" key="3">
    <source>
        <dbReference type="Proteomes" id="UP001480955"/>
    </source>
</evidence>
<proteinExistence type="predicted"/>
<keyword evidence="1" id="KW-1133">Transmembrane helix</keyword>
<reference evidence="2 3" key="1">
    <citation type="submission" date="2024-06" db="EMBL/GenBank/DDBJ databases">
        <authorList>
            <person name="Campbell A.G."/>
        </authorList>
    </citation>
    <scope>NUCLEOTIDE SEQUENCE [LARGE SCALE GENOMIC DNA]</scope>
    <source>
        <strain evidence="2 3">EM12</strain>
    </source>
</reference>
<protein>
    <submittedName>
        <fullName evidence="2">DUF4260 domain-containing protein</fullName>
    </submittedName>
</protein>
<dbReference type="Pfam" id="PF14079">
    <property type="entry name" value="DUF4260"/>
    <property type="match status" value="1"/>
</dbReference>
<dbReference type="InterPro" id="IPR025356">
    <property type="entry name" value="DUF4260"/>
</dbReference>
<gene>
    <name evidence="2" type="ORF">ABS772_07150</name>
</gene>
<name>A0ABV1QJX9_9HYPH</name>
<comment type="caution">
    <text evidence="2">The sequence shown here is derived from an EMBL/GenBank/DDBJ whole genome shotgun (WGS) entry which is preliminary data.</text>
</comment>
<dbReference type="EMBL" id="JBELQE010000046">
    <property type="protein sequence ID" value="MER2249690.1"/>
    <property type="molecule type" value="Genomic_DNA"/>
</dbReference>
<keyword evidence="1" id="KW-0812">Transmembrane</keyword>
<dbReference type="RefSeq" id="WP_350393296.1">
    <property type="nucleotide sequence ID" value="NZ_JBELQE010000046.1"/>
</dbReference>